<evidence type="ECO:0000313" key="1">
    <source>
        <dbReference type="EMBL" id="OQX06639.1"/>
    </source>
</evidence>
<evidence type="ECO:0000313" key="2">
    <source>
        <dbReference type="Proteomes" id="UP000192491"/>
    </source>
</evidence>
<protein>
    <recommendedName>
        <fullName evidence="3">GDYXXLXY protein</fullName>
    </recommendedName>
</protein>
<reference evidence="1 2" key="1">
    <citation type="submission" date="2017-01" db="EMBL/GenBank/DDBJ databases">
        <title>Novel large sulfur bacteria in the metagenomes of groundwater-fed chemosynthetic microbial mats in the Lake Huron basin.</title>
        <authorList>
            <person name="Sharrar A.M."/>
            <person name="Flood B.E."/>
            <person name="Bailey J.V."/>
            <person name="Jones D.S."/>
            <person name="Biddanda B."/>
            <person name="Ruberg S.A."/>
            <person name="Marcus D.N."/>
            <person name="Dick G.J."/>
        </authorList>
    </citation>
    <scope>NUCLEOTIDE SEQUENCE [LARGE SCALE GENOMIC DNA]</scope>
    <source>
        <strain evidence="1">A8</strain>
    </source>
</reference>
<evidence type="ECO:0008006" key="3">
    <source>
        <dbReference type="Google" id="ProtNLM"/>
    </source>
</evidence>
<dbReference type="AlphaFoldDB" id="A0A1Y1QIS0"/>
<dbReference type="Pfam" id="PF14345">
    <property type="entry name" value="GDYXXLXY"/>
    <property type="match status" value="1"/>
</dbReference>
<comment type="caution">
    <text evidence="1">The sequence shown here is derived from an EMBL/GenBank/DDBJ whole genome shotgun (WGS) entry which is preliminary data.</text>
</comment>
<sequence>MNQRVLLAIALAIPILALIAVAGMKAQQRASGVEVVLPIEGFDPRDLLSGHYLTYRVDYGIPTSCGEMYETQADLCLEPTRAVYPHNQRPDDCRLFLRGYCDTNTGFSVENLNRFYIPEEHAAVLDSKVRDKQGSLVLAVDAQGNAVIKDLLINGKPWRDALTSE</sequence>
<organism evidence="1 2">
    <name type="scientific">Thiothrix lacustris</name>
    <dbReference type="NCBI Taxonomy" id="525917"/>
    <lineage>
        <taxon>Bacteria</taxon>
        <taxon>Pseudomonadati</taxon>
        <taxon>Pseudomonadota</taxon>
        <taxon>Gammaproteobacteria</taxon>
        <taxon>Thiotrichales</taxon>
        <taxon>Thiotrichaceae</taxon>
        <taxon>Thiothrix</taxon>
    </lineage>
</organism>
<proteinExistence type="predicted"/>
<dbReference type="InterPro" id="IPR025833">
    <property type="entry name" value="GDYXXLXY"/>
</dbReference>
<accession>A0A1Y1QIS0</accession>
<name>A0A1Y1QIS0_9GAMM</name>
<dbReference type="EMBL" id="MTEJ01000235">
    <property type="protein sequence ID" value="OQX06639.1"/>
    <property type="molecule type" value="Genomic_DNA"/>
</dbReference>
<dbReference type="Proteomes" id="UP000192491">
    <property type="component" value="Unassembled WGS sequence"/>
</dbReference>
<gene>
    <name evidence="1" type="ORF">BWK73_30380</name>
</gene>